<dbReference type="EMBL" id="ALSF01000083">
    <property type="protein sequence ID" value="EPU38164.1"/>
    <property type="molecule type" value="Genomic_DNA"/>
</dbReference>
<reference evidence="1 2" key="1">
    <citation type="submission" date="2012-07" db="EMBL/GenBank/DDBJ databases">
        <authorList>
            <person name="Moroni P."/>
            <person name="Richards V.P."/>
            <person name="Durkin S.A.S."/>
            <person name="Kim M."/>
            <person name="Pavinski Bitar P.D."/>
            <person name="Stanhope M.J."/>
            <person name="Town C.D."/>
            <person name="Zadoks R.N."/>
            <person name="Venter J.C."/>
        </authorList>
    </citation>
    <scope>NUCLEOTIDE SEQUENCE [LARGE SCALE GENOMIC DNA]</scope>
    <source>
        <strain evidence="1 2">MRI Z1-216</strain>
    </source>
</reference>
<sequence>MTKAERIRRFYYENPNSKLADSYQALKEYDISESHIKVTLSRDRKNGVCDTNYDYTQYFESTKAKEELTEWKRDVRKDLVEQLLQANANETDSNQIRLNAKTINQLLVEI</sequence>
<name>A0AAD2WU84_STRAG</name>
<proteinExistence type="predicted"/>
<gene>
    <name evidence="1" type="ORF">SAG0164_00795</name>
</gene>
<comment type="caution">
    <text evidence="1">The sequence shown here is derived from an EMBL/GenBank/DDBJ whole genome shotgun (WGS) entry which is preliminary data.</text>
</comment>
<protein>
    <submittedName>
        <fullName evidence="1">Uncharacterized protein</fullName>
    </submittedName>
</protein>
<dbReference type="Proteomes" id="UP000015176">
    <property type="component" value="Unassembled WGS sequence"/>
</dbReference>
<organism evidence="1 2">
    <name type="scientific">Streptococcus agalactiae MRI Z1-216</name>
    <dbReference type="NCBI Taxonomy" id="1154879"/>
    <lineage>
        <taxon>Bacteria</taxon>
        <taxon>Bacillati</taxon>
        <taxon>Bacillota</taxon>
        <taxon>Bacilli</taxon>
        <taxon>Lactobacillales</taxon>
        <taxon>Streptococcaceae</taxon>
        <taxon>Streptococcus</taxon>
    </lineage>
</organism>
<dbReference type="RefSeq" id="WP_000158652.1">
    <property type="nucleotide sequence ID" value="NZ_ALSF01000083.1"/>
</dbReference>
<accession>A0AAD2WU84</accession>
<evidence type="ECO:0000313" key="2">
    <source>
        <dbReference type="Proteomes" id="UP000015176"/>
    </source>
</evidence>
<evidence type="ECO:0000313" key="1">
    <source>
        <dbReference type="EMBL" id="EPU38164.1"/>
    </source>
</evidence>
<dbReference type="AlphaFoldDB" id="A0AAD2WU84"/>